<dbReference type="CDD" id="cd00130">
    <property type="entry name" value="PAS"/>
    <property type="match status" value="1"/>
</dbReference>
<dbReference type="Gene3D" id="3.30.565.10">
    <property type="entry name" value="Histidine kinase-like ATPase, C-terminal domain"/>
    <property type="match status" value="1"/>
</dbReference>
<sequence>MYLNYFALPLIVLVVILSTLLFHVRKHKEATGTTCFSLMVLATIIYSVFYALEISANSFDTALFFYKLEYLGIPFVPAFLLAFSIKYTGKKHWLSAPIIVSTFSIPLITMILVFTTDQHALYNKNLMMSTNTIFPALTFEPGIWYAVQQFYNVLCIMFSILLMLKMWLEIIPALRKQVTVVMVGVMIPFMVLLLYIAGIFPHGLDPIPYSLAVCGLIIYVGLTRYKLLDIAPMARSELFDKIPDGVIVLDQMQRIVDCNGSASEFLGVSSNNAGKYIADFMECWPELEFTRKSASEKSSIEVMRDNNGKEIWLKIDFLPMLSEENVIAGQMIILRDITENKKAEEILLQTNRELEEATTRAQFLTSQAETANRAKSEFLANMSHEIRTPLNGIIGFSDILMQTDLSDTQKHYMQTVYTSANSLLDIINDVLDFSKIEAGKLELNPERTEIAELLGLITDIVKYRVQEKGLDLKLTVPEDLPHHVIVDHLRLRQILVNLLINAIKFTEYGEIELKVETKPVIDNENEKEFIFSVRDTGIGIGEENRERIFDSFSQADGSITRKYGGTGLGLTISNSLLEIMGSKLELESILGKGSTFYFKVKLAVEHAEKKTDMNESSQNIDRSCDRDKKYTILVVEDNDTNMELACIIISGFLPEADILKAENGTEAVRLFLNRKKKGQKEIDLIFMDIQMPDMNGHDASVMIRDIEKEIDGHVPIVALTASAFNRERELCFQSGMDDYITKPVVSDVIQSILNKWLYSENTGNTVEINNITDSMNDSASENETQNIHFDKVRLMSNIAGDDETYKKLSTMALRSVTSNLEEMIHKYTSQDFHGVKETAHRMKGVSLNMGFNILATMAKELEDSVENSVESIPEMLDIIENEIELIDFEIKKHIKVSECDTMI</sequence>
<evidence type="ECO:0000256" key="16">
    <source>
        <dbReference type="SAM" id="Coils"/>
    </source>
</evidence>
<protein>
    <recommendedName>
        <fullName evidence="3">histidine kinase</fullName>
        <ecNumber evidence="3">2.7.13.3</ecNumber>
    </recommendedName>
</protein>
<feature type="modified residue" description="Phosphohistidine" evidence="14">
    <location>
        <position position="840"/>
    </location>
</feature>
<dbReference type="InterPro" id="IPR035965">
    <property type="entry name" value="PAS-like_dom_sf"/>
</dbReference>
<evidence type="ECO:0000259" key="18">
    <source>
        <dbReference type="PROSITE" id="PS50109"/>
    </source>
</evidence>
<evidence type="ECO:0000313" key="22">
    <source>
        <dbReference type="EMBL" id="WMW25762.1"/>
    </source>
</evidence>
<evidence type="ECO:0000256" key="6">
    <source>
        <dbReference type="ARBA" id="ARBA00022679"/>
    </source>
</evidence>
<dbReference type="Proteomes" id="UP001182908">
    <property type="component" value="Chromosome"/>
</dbReference>
<dbReference type="SUPFAM" id="SSF55785">
    <property type="entry name" value="PYP-like sensor domain (PAS domain)"/>
    <property type="match status" value="1"/>
</dbReference>
<dbReference type="InterPro" id="IPR003661">
    <property type="entry name" value="HisK_dim/P_dom"/>
</dbReference>
<dbReference type="InterPro" id="IPR000700">
    <property type="entry name" value="PAS-assoc_C"/>
</dbReference>
<dbReference type="InterPro" id="IPR003594">
    <property type="entry name" value="HATPase_dom"/>
</dbReference>
<feature type="coiled-coil region" evidence="16">
    <location>
        <begin position="340"/>
        <end position="374"/>
    </location>
</feature>
<feature type="domain" description="Histidine kinase" evidence="18">
    <location>
        <begin position="381"/>
        <end position="604"/>
    </location>
</feature>
<feature type="transmembrane region" description="Helical" evidence="17">
    <location>
        <begin position="6"/>
        <end position="24"/>
    </location>
</feature>
<dbReference type="Gene3D" id="3.40.50.2300">
    <property type="match status" value="1"/>
</dbReference>
<dbReference type="RefSeq" id="WP_309311565.1">
    <property type="nucleotide sequence ID" value="NZ_CP133592.1"/>
</dbReference>
<dbReference type="InterPro" id="IPR011006">
    <property type="entry name" value="CheY-like_superfamily"/>
</dbReference>
<feature type="domain" description="Response regulatory" evidence="19">
    <location>
        <begin position="631"/>
        <end position="757"/>
    </location>
</feature>
<dbReference type="GO" id="GO:0005886">
    <property type="term" value="C:plasma membrane"/>
    <property type="evidence" value="ECO:0007669"/>
    <property type="project" value="UniProtKB-SubCell"/>
</dbReference>
<dbReference type="PRINTS" id="PR00344">
    <property type="entry name" value="BCTRLSENSOR"/>
</dbReference>
<dbReference type="Pfam" id="PF01627">
    <property type="entry name" value="Hpt"/>
    <property type="match status" value="1"/>
</dbReference>
<feature type="transmembrane region" description="Helical" evidence="17">
    <location>
        <begin position="150"/>
        <end position="168"/>
    </location>
</feature>
<feature type="modified residue" description="4-aspartylphosphate" evidence="15">
    <location>
        <position position="688"/>
    </location>
</feature>
<name>A0AA51ULG6_9EURY</name>
<dbReference type="Gene3D" id="1.20.120.160">
    <property type="entry name" value="HPT domain"/>
    <property type="match status" value="1"/>
</dbReference>
<comment type="subcellular location">
    <subcellularLocation>
        <location evidence="2">Cell membrane</location>
        <topology evidence="2">Multi-pass membrane protein</topology>
    </subcellularLocation>
</comment>
<evidence type="ECO:0000256" key="5">
    <source>
        <dbReference type="ARBA" id="ARBA00022553"/>
    </source>
</evidence>
<keyword evidence="12" id="KW-0902">Two-component regulatory system</keyword>
<keyword evidence="6" id="KW-0808">Transferase</keyword>
<evidence type="ECO:0000256" key="11">
    <source>
        <dbReference type="ARBA" id="ARBA00022989"/>
    </source>
</evidence>
<dbReference type="Gene3D" id="3.30.450.20">
    <property type="entry name" value="PAS domain"/>
    <property type="match status" value="1"/>
</dbReference>
<evidence type="ECO:0000256" key="13">
    <source>
        <dbReference type="ARBA" id="ARBA00023136"/>
    </source>
</evidence>
<feature type="domain" description="PAC" evidence="20">
    <location>
        <begin position="296"/>
        <end position="349"/>
    </location>
</feature>
<dbReference type="FunFam" id="1.10.287.130:FF:000003">
    <property type="entry name" value="Histidine kinase"/>
    <property type="match status" value="1"/>
</dbReference>
<dbReference type="NCBIfam" id="TIGR00229">
    <property type="entry name" value="sensory_box"/>
    <property type="match status" value="1"/>
</dbReference>
<keyword evidence="5 15" id="KW-0597">Phosphoprotein</keyword>
<evidence type="ECO:0000256" key="9">
    <source>
        <dbReference type="ARBA" id="ARBA00022777"/>
    </source>
</evidence>
<keyword evidence="8" id="KW-0547">Nucleotide-binding</keyword>
<evidence type="ECO:0000256" key="14">
    <source>
        <dbReference type="PROSITE-ProRule" id="PRU00110"/>
    </source>
</evidence>
<dbReference type="PROSITE" id="PS50110">
    <property type="entry name" value="RESPONSE_REGULATORY"/>
    <property type="match status" value="1"/>
</dbReference>
<dbReference type="Pfam" id="PF00072">
    <property type="entry name" value="Response_reg"/>
    <property type="match status" value="1"/>
</dbReference>
<gene>
    <name evidence="22" type="ORF">RE474_03315</name>
</gene>
<feature type="domain" description="HPt" evidence="21">
    <location>
        <begin position="801"/>
        <end position="893"/>
    </location>
</feature>
<feature type="transmembrane region" description="Helical" evidence="17">
    <location>
        <begin position="92"/>
        <end position="114"/>
    </location>
</feature>
<evidence type="ECO:0000259" key="20">
    <source>
        <dbReference type="PROSITE" id="PS50113"/>
    </source>
</evidence>
<dbReference type="EC" id="2.7.13.3" evidence="3"/>
<dbReference type="CDD" id="cd17546">
    <property type="entry name" value="REC_hyHK_CKI1_RcsC-like"/>
    <property type="match status" value="1"/>
</dbReference>
<evidence type="ECO:0000256" key="8">
    <source>
        <dbReference type="ARBA" id="ARBA00022741"/>
    </source>
</evidence>
<evidence type="ECO:0000256" key="3">
    <source>
        <dbReference type="ARBA" id="ARBA00012438"/>
    </source>
</evidence>
<dbReference type="PANTHER" id="PTHR45339">
    <property type="entry name" value="HYBRID SIGNAL TRANSDUCTION HISTIDINE KINASE J"/>
    <property type="match status" value="1"/>
</dbReference>
<dbReference type="InterPro" id="IPR005467">
    <property type="entry name" value="His_kinase_dom"/>
</dbReference>
<evidence type="ECO:0000256" key="10">
    <source>
        <dbReference type="ARBA" id="ARBA00022840"/>
    </source>
</evidence>
<keyword evidence="10" id="KW-0067">ATP-binding</keyword>
<dbReference type="KEGG" id="mseb:RE474_03315"/>
<proteinExistence type="predicted"/>
<dbReference type="SMART" id="SM00073">
    <property type="entry name" value="HPT"/>
    <property type="match status" value="1"/>
</dbReference>
<evidence type="ECO:0000256" key="12">
    <source>
        <dbReference type="ARBA" id="ARBA00023012"/>
    </source>
</evidence>
<keyword evidence="11 17" id="KW-1133">Transmembrane helix</keyword>
<dbReference type="GeneID" id="84231714"/>
<keyword evidence="9 22" id="KW-0418">Kinase</keyword>
<dbReference type="CDD" id="cd00082">
    <property type="entry name" value="HisKA"/>
    <property type="match status" value="1"/>
</dbReference>
<dbReference type="InterPro" id="IPR036890">
    <property type="entry name" value="HATPase_C_sf"/>
</dbReference>
<dbReference type="EMBL" id="CP133592">
    <property type="protein sequence ID" value="WMW25762.1"/>
    <property type="molecule type" value="Genomic_DNA"/>
</dbReference>
<dbReference type="CDD" id="cd16922">
    <property type="entry name" value="HATPase_EvgS-ArcB-TorS-like"/>
    <property type="match status" value="1"/>
</dbReference>
<evidence type="ECO:0000256" key="4">
    <source>
        <dbReference type="ARBA" id="ARBA00022475"/>
    </source>
</evidence>
<keyword evidence="13 17" id="KW-0472">Membrane</keyword>
<dbReference type="InterPro" id="IPR000014">
    <property type="entry name" value="PAS"/>
</dbReference>
<dbReference type="PROSITE" id="PS50109">
    <property type="entry name" value="HIS_KIN"/>
    <property type="match status" value="1"/>
</dbReference>
<dbReference type="InterPro" id="IPR036097">
    <property type="entry name" value="HisK_dim/P_sf"/>
</dbReference>
<dbReference type="SMART" id="SM00388">
    <property type="entry name" value="HisKA"/>
    <property type="match status" value="1"/>
</dbReference>
<dbReference type="Gene3D" id="1.10.287.130">
    <property type="match status" value="1"/>
</dbReference>
<dbReference type="SUPFAM" id="SSF47384">
    <property type="entry name" value="Homodimeric domain of signal transducing histidine kinase"/>
    <property type="match status" value="1"/>
</dbReference>
<dbReference type="SMART" id="SM00387">
    <property type="entry name" value="HATPase_c"/>
    <property type="match status" value="1"/>
</dbReference>
<dbReference type="InterPro" id="IPR036641">
    <property type="entry name" value="HPT_dom_sf"/>
</dbReference>
<dbReference type="PROSITE" id="PS50894">
    <property type="entry name" value="HPT"/>
    <property type="match status" value="1"/>
</dbReference>
<evidence type="ECO:0000256" key="2">
    <source>
        <dbReference type="ARBA" id="ARBA00004651"/>
    </source>
</evidence>
<accession>A0AA51ULG6</accession>
<comment type="catalytic activity">
    <reaction evidence="1">
        <text>ATP + protein L-histidine = ADP + protein N-phospho-L-histidine.</text>
        <dbReference type="EC" id="2.7.13.3"/>
    </reaction>
</comment>
<dbReference type="PANTHER" id="PTHR45339:SF1">
    <property type="entry name" value="HYBRID SIGNAL TRANSDUCTION HISTIDINE KINASE J"/>
    <property type="match status" value="1"/>
</dbReference>
<evidence type="ECO:0000256" key="1">
    <source>
        <dbReference type="ARBA" id="ARBA00000085"/>
    </source>
</evidence>
<feature type="transmembrane region" description="Helical" evidence="17">
    <location>
        <begin position="64"/>
        <end position="85"/>
    </location>
</feature>
<dbReference type="GO" id="GO:0005524">
    <property type="term" value="F:ATP binding"/>
    <property type="evidence" value="ECO:0007669"/>
    <property type="project" value="UniProtKB-KW"/>
</dbReference>
<evidence type="ECO:0000256" key="7">
    <source>
        <dbReference type="ARBA" id="ARBA00022692"/>
    </source>
</evidence>
<dbReference type="AlphaFoldDB" id="A0AA51ULG6"/>
<dbReference type="PROSITE" id="PS50113">
    <property type="entry name" value="PAC"/>
    <property type="match status" value="1"/>
</dbReference>
<dbReference type="Pfam" id="PF13426">
    <property type="entry name" value="PAS_9"/>
    <property type="match status" value="1"/>
</dbReference>
<keyword evidence="16" id="KW-0175">Coiled coil</keyword>
<dbReference type="Pfam" id="PF00512">
    <property type="entry name" value="HisKA"/>
    <property type="match status" value="1"/>
</dbReference>
<dbReference type="FunFam" id="3.30.565.10:FF:000010">
    <property type="entry name" value="Sensor histidine kinase RcsC"/>
    <property type="match status" value="1"/>
</dbReference>
<dbReference type="SUPFAM" id="SSF55874">
    <property type="entry name" value="ATPase domain of HSP90 chaperone/DNA topoisomerase II/histidine kinase"/>
    <property type="match status" value="1"/>
</dbReference>
<dbReference type="Pfam" id="PF02518">
    <property type="entry name" value="HATPase_c"/>
    <property type="match status" value="1"/>
</dbReference>
<keyword evidence="7 17" id="KW-0812">Transmembrane</keyword>
<dbReference type="SUPFAM" id="SSF47226">
    <property type="entry name" value="Histidine-containing phosphotransfer domain, HPT domain"/>
    <property type="match status" value="1"/>
</dbReference>
<feature type="transmembrane region" description="Helical" evidence="17">
    <location>
        <begin position="31"/>
        <end position="52"/>
    </location>
</feature>
<keyword evidence="4" id="KW-1003">Cell membrane</keyword>
<evidence type="ECO:0000256" key="17">
    <source>
        <dbReference type="SAM" id="Phobius"/>
    </source>
</evidence>
<reference evidence="22 23" key="1">
    <citation type="submission" date="2023-08" db="EMBL/GenBank/DDBJ databases">
        <title>Methanolobus mangrovi sp. nov. and Methanolobus sediminis sp. nov, two novel methylotrophic methanogens isolated from mangrove sediments in China.</title>
        <authorList>
            <person name="Zhou J."/>
        </authorList>
    </citation>
    <scope>NUCLEOTIDE SEQUENCE [LARGE SCALE GENOMIC DNA]</scope>
    <source>
        <strain evidence="22 23">FTZ6</strain>
    </source>
</reference>
<dbReference type="Pfam" id="PF16927">
    <property type="entry name" value="HisKA_7TM"/>
    <property type="match status" value="1"/>
</dbReference>
<dbReference type="InterPro" id="IPR004358">
    <property type="entry name" value="Sig_transdc_His_kin-like_C"/>
</dbReference>
<evidence type="ECO:0000313" key="23">
    <source>
        <dbReference type="Proteomes" id="UP001182908"/>
    </source>
</evidence>
<dbReference type="SMART" id="SM00448">
    <property type="entry name" value="REC"/>
    <property type="match status" value="1"/>
</dbReference>
<feature type="transmembrane region" description="Helical" evidence="17">
    <location>
        <begin position="180"/>
        <end position="200"/>
    </location>
</feature>
<keyword evidence="23" id="KW-1185">Reference proteome</keyword>
<evidence type="ECO:0000259" key="19">
    <source>
        <dbReference type="PROSITE" id="PS50110"/>
    </source>
</evidence>
<organism evidence="22 23">
    <name type="scientific">Methanolobus sediminis</name>
    <dbReference type="NCBI Taxonomy" id="3072978"/>
    <lineage>
        <taxon>Archaea</taxon>
        <taxon>Methanobacteriati</taxon>
        <taxon>Methanobacteriota</taxon>
        <taxon>Stenosarchaea group</taxon>
        <taxon>Methanomicrobia</taxon>
        <taxon>Methanosarcinales</taxon>
        <taxon>Methanosarcinaceae</taxon>
        <taxon>Methanolobus</taxon>
    </lineage>
</organism>
<evidence type="ECO:0000256" key="15">
    <source>
        <dbReference type="PROSITE-ProRule" id="PRU00169"/>
    </source>
</evidence>
<dbReference type="CDD" id="cd00088">
    <property type="entry name" value="HPT"/>
    <property type="match status" value="1"/>
</dbReference>
<dbReference type="InterPro" id="IPR031621">
    <property type="entry name" value="HisKA_7TM"/>
</dbReference>
<dbReference type="GO" id="GO:0000155">
    <property type="term" value="F:phosphorelay sensor kinase activity"/>
    <property type="evidence" value="ECO:0007669"/>
    <property type="project" value="InterPro"/>
</dbReference>
<dbReference type="InterPro" id="IPR008207">
    <property type="entry name" value="Sig_transdc_His_kin_Hpt_dom"/>
</dbReference>
<dbReference type="SUPFAM" id="SSF52172">
    <property type="entry name" value="CheY-like"/>
    <property type="match status" value="1"/>
</dbReference>
<evidence type="ECO:0000259" key="21">
    <source>
        <dbReference type="PROSITE" id="PS50894"/>
    </source>
</evidence>
<dbReference type="InterPro" id="IPR001789">
    <property type="entry name" value="Sig_transdc_resp-reg_receiver"/>
</dbReference>